<comment type="caution">
    <text evidence="1">The sequence shown here is derived from an EMBL/GenBank/DDBJ whole genome shotgun (WGS) entry which is preliminary data.</text>
</comment>
<reference evidence="1" key="1">
    <citation type="submission" date="2020-10" db="EMBL/GenBank/DDBJ databases">
        <title>Connecting structure to function with the recovery of over 1000 high-quality activated sludge metagenome-assembled genomes encoding full-length rRNA genes using long-read sequencing.</title>
        <authorList>
            <person name="Singleton C.M."/>
            <person name="Petriglieri F."/>
            <person name="Kristensen J.M."/>
            <person name="Kirkegaard R.H."/>
            <person name="Michaelsen T.Y."/>
            <person name="Andersen M.H."/>
            <person name="Karst S.M."/>
            <person name="Dueholm M.S."/>
            <person name="Nielsen P.H."/>
            <person name="Albertsen M."/>
        </authorList>
    </citation>
    <scope>NUCLEOTIDE SEQUENCE</scope>
    <source>
        <strain evidence="1">Skiv_18-Q3-R9-52_MAXAC.067</strain>
    </source>
</reference>
<dbReference type="Proteomes" id="UP000886657">
    <property type="component" value="Unassembled WGS sequence"/>
</dbReference>
<evidence type="ECO:0000313" key="1">
    <source>
        <dbReference type="EMBL" id="MBK9795113.1"/>
    </source>
</evidence>
<gene>
    <name evidence="1" type="ORF">IPP58_01205</name>
</gene>
<dbReference type="AlphaFoldDB" id="A0A9D7SDW9"/>
<accession>A0A9D7SDW9</accession>
<proteinExistence type="predicted"/>
<dbReference type="EMBL" id="JADKIO010000004">
    <property type="protein sequence ID" value="MBK9795113.1"/>
    <property type="molecule type" value="Genomic_DNA"/>
</dbReference>
<sequence>MLRNEAGARVMLLKGAIDLDWEAAVSGLDHAWGPLRATFQKAEARF</sequence>
<name>A0A9D7SDW9_9BACT</name>
<evidence type="ECO:0000313" key="2">
    <source>
        <dbReference type="Proteomes" id="UP000886657"/>
    </source>
</evidence>
<organism evidence="1 2">
    <name type="scientific">Candidatus Geothrix skivensis</name>
    <dbReference type="NCBI Taxonomy" id="2954439"/>
    <lineage>
        <taxon>Bacteria</taxon>
        <taxon>Pseudomonadati</taxon>
        <taxon>Acidobacteriota</taxon>
        <taxon>Holophagae</taxon>
        <taxon>Holophagales</taxon>
        <taxon>Holophagaceae</taxon>
        <taxon>Geothrix</taxon>
    </lineage>
</organism>
<protein>
    <submittedName>
        <fullName evidence="1">Uncharacterized protein</fullName>
    </submittedName>
</protein>